<comment type="caution">
    <text evidence="2">The sequence shown here is derived from an EMBL/GenBank/DDBJ whole genome shotgun (WGS) entry which is preliminary data.</text>
</comment>
<dbReference type="Proteomes" id="UP001368500">
    <property type="component" value="Unassembled WGS sequence"/>
</dbReference>
<feature type="compositionally biased region" description="Low complexity" evidence="1">
    <location>
        <begin position="94"/>
        <end position="109"/>
    </location>
</feature>
<evidence type="ECO:0000313" key="3">
    <source>
        <dbReference type="Proteomes" id="UP001368500"/>
    </source>
</evidence>
<accession>A0ABU9BDB7</accession>
<feature type="compositionally biased region" description="Low complexity" evidence="1">
    <location>
        <begin position="78"/>
        <end position="87"/>
    </location>
</feature>
<feature type="compositionally biased region" description="Basic and acidic residues" evidence="1">
    <location>
        <begin position="206"/>
        <end position="218"/>
    </location>
</feature>
<feature type="compositionally biased region" description="Low complexity" evidence="1">
    <location>
        <begin position="224"/>
        <end position="247"/>
    </location>
</feature>
<dbReference type="InterPro" id="IPR006311">
    <property type="entry name" value="TAT_signal"/>
</dbReference>
<name>A0ABU9BDB7_9BURK</name>
<dbReference type="PROSITE" id="PS51318">
    <property type="entry name" value="TAT"/>
    <property type="match status" value="1"/>
</dbReference>
<evidence type="ECO:0000256" key="1">
    <source>
        <dbReference type="SAM" id="MobiDB-lite"/>
    </source>
</evidence>
<dbReference type="RefSeq" id="WP_341375550.1">
    <property type="nucleotide sequence ID" value="NZ_JBBUTF010000016.1"/>
</dbReference>
<feature type="region of interest" description="Disordered" evidence="1">
    <location>
        <begin position="51"/>
        <end position="109"/>
    </location>
</feature>
<organism evidence="2 3">
    <name type="scientific">Pseudaquabacterium rugosum</name>
    <dbReference type="NCBI Taxonomy" id="2984194"/>
    <lineage>
        <taxon>Bacteria</taxon>
        <taxon>Pseudomonadati</taxon>
        <taxon>Pseudomonadota</taxon>
        <taxon>Betaproteobacteria</taxon>
        <taxon>Burkholderiales</taxon>
        <taxon>Sphaerotilaceae</taxon>
        <taxon>Pseudaquabacterium</taxon>
    </lineage>
</organism>
<evidence type="ECO:0000313" key="2">
    <source>
        <dbReference type="EMBL" id="MEK8027769.1"/>
    </source>
</evidence>
<gene>
    <name evidence="2" type="ORF">AACH11_17525</name>
</gene>
<dbReference type="EMBL" id="JBBUTF010000016">
    <property type="protein sequence ID" value="MEK8027769.1"/>
    <property type="molecule type" value="Genomic_DNA"/>
</dbReference>
<feature type="region of interest" description="Disordered" evidence="1">
    <location>
        <begin position="197"/>
        <end position="247"/>
    </location>
</feature>
<keyword evidence="3" id="KW-1185">Reference proteome</keyword>
<reference evidence="2 3" key="1">
    <citation type="submission" date="2024-04" db="EMBL/GenBank/DDBJ databases">
        <title>Novel species of the genus Ideonella isolated from streams.</title>
        <authorList>
            <person name="Lu H."/>
        </authorList>
    </citation>
    <scope>NUCLEOTIDE SEQUENCE [LARGE SCALE GENOMIC DNA]</scope>
    <source>
        <strain evidence="2 3">BYS139W</strain>
    </source>
</reference>
<proteinExistence type="predicted"/>
<sequence>MMARPHRSPAGAAPPPDGPALDRRAWLLSALALLLAVTGAVAALQPSTVQAAGADPTRPPEAVLRQQASASARTGQGPAATRPATGLLPPPLAPAAGRAGPVPAALPSPAGSAAAAASAASAASAAETTPQLQGVQLSSRNAPTALIDGRLVLTGDQLGAWRVQSIDGEGVTLRHPQRGPLRLNLLQTAAKLPAGSLTVSRGTALRNERPARYSHGEPDPPASAPVSDPTRSAAPPPTDSRSPRSSP</sequence>
<protein>
    <submittedName>
        <fullName evidence="2">Uncharacterized protein</fullName>
    </submittedName>
</protein>
<feature type="region of interest" description="Disordered" evidence="1">
    <location>
        <begin position="1"/>
        <end position="21"/>
    </location>
</feature>